<feature type="domain" description="Integrase zinc-binding" evidence="4">
    <location>
        <begin position="173"/>
        <end position="231"/>
    </location>
</feature>
<dbReference type="Gene3D" id="1.10.340.70">
    <property type="match status" value="1"/>
</dbReference>
<name>A0AA36MGH6_CYLNA</name>
<feature type="domain" description="Reverse transcriptase/retrotransposon-derived protein RNase H-like" evidence="3">
    <location>
        <begin position="25"/>
        <end position="120"/>
    </location>
</feature>
<dbReference type="InterPro" id="IPR043128">
    <property type="entry name" value="Rev_trsase/Diguanyl_cyclase"/>
</dbReference>
<accession>A0AA36MGH6</accession>
<dbReference type="EMBL" id="CATQJL010000326">
    <property type="protein sequence ID" value="CAJ0609290.1"/>
    <property type="molecule type" value="Genomic_DNA"/>
</dbReference>
<dbReference type="Pfam" id="PF17919">
    <property type="entry name" value="RT_RNaseH_2"/>
    <property type="match status" value="1"/>
</dbReference>
<evidence type="ECO:0000256" key="1">
    <source>
        <dbReference type="ARBA" id="ARBA00012493"/>
    </source>
</evidence>
<dbReference type="PANTHER" id="PTHR37984">
    <property type="entry name" value="PROTEIN CBG26694"/>
    <property type="match status" value="1"/>
</dbReference>
<keyword evidence="2" id="KW-0511">Multifunctional enzyme</keyword>
<evidence type="ECO:0000259" key="4">
    <source>
        <dbReference type="Pfam" id="PF17921"/>
    </source>
</evidence>
<dbReference type="Proteomes" id="UP001176961">
    <property type="component" value="Unassembled WGS sequence"/>
</dbReference>
<dbReference type="InterPro" id="IPR050951">
    <property type="entry name" value="Retrovirus_Pol_polyprotein"/>
</dbReference>
<dbReference type="FunFam" id="1.10.340.70:FF:000001">
    <property type="entry name" value="Retrovirus-related Pol polyprotein from transposon gypsy-like Protein"/>
    <property type="match status" value="1"/>
</dbReference>
<evidence type="ECO:0000256" key="2">
    <source>
        <dbReference type="ARBA" id="ARBA00023268"/>
    </source>
</evidence>
<reference evidence="5" key="1">
    <citation type="submission" date="2023-07" db="EMBL/GenBank/DDBJ databases">
        <authorList>
            <consortium name="CYATHOMIX"/>
        </authorList>
    </citation>
    <scope>NUCLEOTIDE SEQUENCE</scope>
    <source>
        <strain evidence="5">N/A</strain>
    </source>
</reference>
<dbReference type="EC" id="2.7.7.49" evidence="1"/>
<dbReference type="InterPro" id="IPR043502">
    <property type="entry name" value="DNA/RNA_pol_sf"/>
</dbReference>
<sequence length="270" mass="31036">MEFSIRNIRRSRVSQLVKDKAKFEWGSRQQQAFDRLRNKLMTKPCLAFPQERDFILHTDGSQTAVGAALFQQSAQDEKSLVAIGYYSKALSQSQQKWSPTHIELFAMVSALRFFKATIYGLLTRIFSDHIPEADKADWLKLAEDCHIRKNGCLYHLAKSSHCPDRITEQLFQPEKLCEPVFQAMHSSSTAGGHFNWRKTLTKISRKYFWPHMSEQIFALSKTCDPCQRKRAQARNREELLPVVSTTIFDKVYMDLTGPLHTSESGNNAVT</sequence>
<dbReference type="InterPro" id="IPR041577">
    <property type="entry name" value="RT_RNaseH_2"/>
</dbReference>
<dbReference type="AlphaFoldDB" id="A0AA36MGH6"/>
<organism evidence="5 6">
    <name type="scientific">Cylicocyclus nassatus</name>
    <name type="common">Nematode worm</name>
    <dbReference type="NCBI Taxonomy" id="53992"/>
    <lineage>
        <taxon>Eukaryota</taxon>
        <taxon>Metazoa</taxon>
        <taxon>Ecdysozoa</taxon>
        <taxon>Nematoda</taxon>
        <taxon>Chromadorea</taxon>
        <taxon>Rhabditida</taxon>
        <taxon>Rhabditina</taxon>
        <taxon>Rhabditomorpha</taxon>
        <taxon>Strongyloidea</taxon>
        <taxon>Strongylidae</taxon>
        <taxon>Cylicocyclus</taxon>
    </lineage>
</organism>
<dbReference type="PANTHER" id="PTHR37984:SF5">
    <property type="entry name" value="PROTEIN NYNRIN-LIKE"/>
    <property type="match status" value="1"/>
</dbReference>
<dbReference type="SUPFAM" id="SSF56672">
    <property type="entry name" value="DNA/RNA polymerases"/>
    <property type="match status" value="1"/>
</dbReference>
<protein>
    <recommendedName>
        <fullName evidence="1">RNA-directed DNA polymerase</fullName>
        <ecNumber evidence="1">2.7.7.49</ecNumber>
    </recommendedName>
</protein>
<proteinExistence type="predicted"/>
<dbReference type="GO" id="GO:0003964">
    <property type="term" value="F:RNA-directed DNA polymerase activity"/>
    <property type="evidence" value="ECO:0007669"/>
    <property type="project" value="UniProtKB-EC"/>
</dbReference>
<dbReference type="Gene3D" id="3.30.70.270">
    <property type="match status" value="1"/>
</dbReference>
<comment type="caution">
    <text evidence="5">The sequence shown here is derived from an EMBL/GenBank/DDBJ whole genome shotgun (WGS) entry which is preliminary data.</text>
</comment>
<keyword evidence="6" id="KW-1185">Reference proteome</keyword>
<dbReference type="Gene3D" id="3.10.20.370">
    <property type="match status" value="1"/>
</dbReference>
<evidence type="ECO:0000313" key="6">
    <source>
        <dbReference type="Proteomes" id="UP001176961"/>
    </source>
</evidence>
<evidence type="ECO:0000259" key="3">
    <source>
        <dbReference type="Pfam" id="PF17919"/>
    </source>
</evidence>
<dbReference type="Pfam" id="PF17921">
    <property type="entry name" value="Integrase_H2C2"/>
    <property type="match status" value="1"/>
</dbReference>
<dbReference type="InterPro" id="IPR041588">
    <property type="entry name" value="Integrase_H2C2"/>
</dbReference>
<gene>
    <name evidence="5" type="ORF">CYNAS_LOCUS21273</name>
</gene>
<evidence type="ECO:0000313" key="5">
    <source>
        <dbReference type="EMBL" id="CAJ0609290.1"/>
    </source>
</evidence>